<organism evidence="2 3">
    <name type="scientific">Desulfomarina profundi</name>
    <dbReference type="NCBI Taxonomy" id="2772557"/>
    <lineage>
        <taxon>Bacteria</taxon>
        <taxon>Pseudomonadati</taxon>
        <taxon>Thermodesulfobacteriota</taxon>
        <taxon>Desulfobulbia</taxon>
        <taxon>Desulfobulbales</taxon>
        <taxon>Desulfobulbaceae</taxon>
        <taxon>Desulfomarina</taxon>
    </lineage>
</organism>
<dbReference type="InterPro" id="IPR004509">
    <property type="entry name" value="Competence_ComEA_HhH"/>
</dbReference>
<dbReference type="AlphaFoldDB" id="A0A8D5JNE8"/>
<dbReference type="PANTHER" id="PTHR21180">
    <property type="entry name" value="ENDONUCLEASE/EXONUCLEASE/PHOSPHATASE FAMILY DOMAIN-CONTAINING PROTEIN 1"/>
    <property type="match status" value="1"/>
</dbReference>
<protein>
    <recommendedName>
        <fullName evidence="4">Competence protein ComEA</fullName>
    </recommendedName>
</protein>
<sequence length="113" mass="11712">MKTHRFFTGAILLFAATILLTPSLSSATDPGKAASMLTNIASDAGLMEKININTASVDALSQIPGIGPQIGQAIAAYREAHGAFASIKDLANIDGIDASLLEKIMPLLTTGQE</sequence>
<keyword evidence="1" id="KW-0732">Signal</keyword>
<feature type="signal peptide" evidence="1">
    <location>
        <begin position="1"/>
        <end position="27"/>
    </location>
</feature>
<dbReference type="Proteomes" id="UP000826725">
    <property type="component" value="Chromosome"/>
</dbReference>
<dbReference type="EMBL" id="AP024086">
    <property type="protein sequence ID" value="BCL60050.1"/>
    <property type="molecule type" value="Genomic_DNA"/>
</dbReference>
<name>A0A8D5JNE8_9BACT</name>
<dbReference type="KEGG" id="dbk:DGMP_07430"/>
<evidence type="ECO:0000313" key="3">
    <source>
        <dbReference type="Proteomes" id="UP000826725"/>
    </source>
</evidence>
<gene>
    <name evidence="2" type="ORF">DGMP_07430</name>
</gene>
<accession>A0A8D5JNE8</accession>
<evidence type="ECO:0000313" key="2">
    <source>
        <dbReference type="EMBL" id="BCL60050.1"/>
    </source>
</evidence>
<dbReference type="PANTHER" id="PTHR21180:SF32">
    <property type="entry name" value="ENDONUCLEASE_EXONUCLEASE_PHOSPHATASE FAMILY DOMAIN-CONTAINING PROTEIN 1"/>
    <property type="match status" value="1"/>
</dbReference>
<feature type="chain" id="PRO_5034701451" description="Competence protein ComEA" evidence="1">
    <location>
        <begin position="28"/>
        <end position="113"/>
    </location>
</feature>
<evidence type="ECO:0008006" key="4">
    <source>
        <dbReference type="Google" id="ProtNLM"/>
    </source>
</evidence>
<dbReference type="RefSeq" id="WP_228856220.1">
    <property type="nucleotide sequence ID" value="NZ_AP024086.1"/>
</dbReference>
<reference evidence="2" key="1">
    <citation type="submission" date="2020-09" db="EMBL/GenBank/DDBJ databases">
        <title>Desulfogranum mesoprofundum gen. nov., sp. nov., a novel mesophilic, sulfate-reducing chemolithoautotroph isolated from a deep-sea hydrothermal vent chimney in the Suiyo Seamount.</title>
        <authorList>
            <person name="Hashimoto Y."/>
            <person name="Nakagawa S."/>
        </authorList>
    </citation>
    <scope>NUCLEOTIDE SEQUENCE</scope>
    <source>
        <strain evidence="2">KT2</strain>
    </source>
</reference>
<proteinExistence type="predicted"/>
<evidence type="ECO:0000256" key="1">
    <source>
        <dbReference type="SAM" id="SignalP"/>
    </source>
</evidence>
<dbReference type="NCBIfam" id="TIGR00426">
    <property type="entry name" value="competence protein ComEA helix-hairpin-helix repeat region"/>
    <property type="match status" value="1"/>
</dbReference>
<dbReference type="InterPro" id="IPR051675">
    <property type="entry name" value="Endo/Exo/Phosphatase_dom_1"/>
</dbReference>
<dbReference type="Pfam" id="PF12836">
    <property type="entry name" value="HHH_3"/>
    <property type="match status" value="1"/>
</dbReference>
<keyword evidence="3" id="KW-1185">Reference proteome</keyword>